<dbReference type="RefSeq" id="WP_106348705.1">
    <property type="nucleotide sequence ID" value="NZ_PVUE01000006.1"/>
</dbReference>
<dbReference type="Pfam" id="PF13193">
    <property type="entry name" value="AMP-binding_C"/>
    <property type="match status" value="1"/>
</dbReference>
<evidence type="ECO:0000313" key="5">
    <source>
        <dbReference type="EMBL" id="PRZ42199.1"/>
    </source>
</evidence>
<gene>
    <name evidence="5" type="ORF">CLV47_10670</name>
</gene>
<evidence type="ECO:0000259" key="4">
    <source>
        <dbReference type="Pfam" id="PF13193"/>
    </source>
</evidence>
<dbReference type="PANTHER" id="PTHR43201">
    <property type="entry name" value="ACYL-COA SYNTHETASE"/>
    <property type="match status" value="1"/>
</dbReference>
<dbReference type="InterPro" id="IPR042099">
    <property type="entry name" value="ANL_N_sf"/>
</dbReference>
<dbReference type="EMBL" id="PVUE01000006">
    <property type="protein sequence ID" value="PRZ42199.1"/>
    <property type="molecule type" value="Genomic_DNA"/>
</dbReference>
<proteinExistence type="inferred from homology"/>
<accession>A0A2T1A0R6</accession>
<comment type="similarity">
    <text evidence="1">Belongs to the ATP-dependent AMP-binding enzyme family.</text>
</comment>
<feature type="domain" description="AMP-dependent synthetase/ligase" evidence="3">
    <location>
        <begin position="8"/>
        <end position="369"/>
    </location>
</feature>
<dbReference type="Gene3D" id="3.40.50.12780">
    <property type="entry name" value="N-terminal domain of ligase-like"/>
    <property type="match status" value="1"/>
</dbReference>
<dbReference type="AlphaFoldDB" id="A0A2T1A0R6"/>
<dbReference type="InterPro" id="IPR025110">
    <property type="entry name" value="AMP-bd_C"/>
</dbReference>
<evidence type="ECO:0000313" key="6">
    <source>
        <dbReference type="Proteomes" id="UP000237752"/>
    </source>
</evidence>
<protein>
    <submittedName>
        <fullName evidence="5">Fatty-acyl-CoA synthase/feruloyl-CoA synthase</fullName>
    </submittedName>
</protein>
<dbReference type="CDD" id="cd17631">
    <property type="entry name" value="FACL_FadD13-like"/>
    <property type="match status" value="1"/>
</dbReference>
<name>A0A2T1A0R6_9ACTN</name>
<sequence length="506" mass="54672">MTTLGEVLRRQALRVPAREALIFGERRRTYAEFDAEVNRRANALIRAGIKKGDRLALMSTNTDDFAFVVYAAFRIGAVFVPVNPRMAAPEVTYLLDDSGASAFIYHPSLHEVASRGHAAATRPPAVFLATAPGDVPADITTLAAEETTDHPDVEVLESDDAEILYTSGTTGKPKGVLLDHHRVLWDGVNVDLGCGIRDGHRMLHVAPFYHSAELNLFLLGGVMVGATHIILPAFDPTAVLDAMETERAAVFFGVPTMYQMLLAEPTFGTRDLSEWSIGMFGAAPMAPSLIERLVKALPGVLLYNLCGPTEAGPGGVALGPEDLLRKPGSNGVAFLNTEMRVVDADDNDVPAGETGEVILRGETTMKEYWNKPEATAETMRGGWVHTGDIARIDEDGYITLVDRMKDMIITGGMNVYSVEVENALAAHPDVLDCAVLGVPHETYGESIVAVVTPREGATLDLETVKAHVRTLLADYKAPHELVIGEVPRNPSGKIVKHELRAKLIAQ</sequence>
<comment type="caution">
    <text evidence="5">The sequence shown here is derived from an EMBL/GenBank/DDBJ whole genome shotgun (WGS) entry which is preliminary data.</text>
</comment>
<evidence type="ECO:0000256" key="2">
    <source>
        <dbReference type="ARBA" id="ARBA00022598"/>
    </source>
</evidence>
<dbReference type="InterPro" id="IPR045851">
    <property type="entry name" value="AMP-bd_C_sf"/>
</dbReference>
<dbReference type="Pfam" id="PF00501">
    <property type="entry name" value="AMP-binding"/>
    <property type="match status" value="1"/>
</dbReference>
<reference evidence="5 6" key="1">
    <citation type="submission" date="2018-03" db="EMBL/GenBank/DDBJ databases">
        <title>Genomic Encyclopedia of Archaeal and Bacterial Type Strains, Phase II (KMG-II): from individual species to whole genera.</title>
        <authorList>
            <person name="Goeker M."/>
        </authorList>
    </citation>
    <scope>NUCLEOTIDE SEQUENCE [LARGE SCALE GENOMIC DNA]</scope>
    <source>
        <strain evidence="5 6">DSM 100065</strain>
    </source>
</reference>
<keyword evidence="2" id="KW-0436">Ligase</keyword>
<dbReference type="OrthoDB" id="9803968at2"/>
<dbReference type="InterPro" id="IPR000873">
    <property type="entry name" value="AMP-dep_synth/lig_dom"/>
</dbReference>
<dbReference type="Proteomes" id="UP000237752">
    <property type="component" value="Unassembled WGS sequence"/>
</dbReference>
<dbReference type="SUPFAM" id="SSF56801">
    <property type="entry name" value="Acetyl-CoA synthetase-like"/>
    <property type="match status" value="1"/>
</dbReference>
<dbReference type="InterPro" id="IPR020845">
    <property type="entry name" value="AMP-binding_CS"/>
</dbReference>
<organism evidence="5 6">
    <name type="scientific">Antricoccus suffuscus</name>
    <dbReference type="NCBI Taxonomy" id="1629062"/>
    <lineage>
        <taxon>Bacteria</taxon>
        <taxon>Bacillati</taxon>
        <taxon>Actinomycetota</taxon>
        <taxon>Actinomycetes</taxon>
        <taxon>Geodermatophilales</taxon>
        <taxon>Antricoccaceae</taxon>
        <taxon>Antricoccus</taxon>
    </lineage>
</organism>
<dbReference type="PANTHER" id="PTHR43201:SF5">
    <property type="entry name" value="MEDIUM-CHAIN ACYL-COA LIGASE ACSF2, MITOCHONDRIAL"/>
    <property type="match status" value="1"/>
</dbReference>
<feature type="domain" description="AMP-binding enzyme C-terminal" evidence="4">
    <location>
        <begin position="419"/>
        <end position="493"/>
    </location>
</feature>
<evidence type="ECO:0000259" key="3">
    <source>
        <dbReference type="Pfam" id="PF00501"/>
    </source>
</evidence>
<dbReference type="NCBIfam" id="NF004837">
    <property type="entry name" value="PRK06187.1"/>
    <property type="match status" value="1"/>
</dbReference>
<dbReference type="GO" id="GO:0031956">
    <property type="term" value="F:medium-chain fatty acid-CoA ligase activity"/>
    <property type="evidence" value="ECO:0007669"/>
    <property type="project" value="TreeGrafter"/>
</dbReference>
<evidence type="ECO:0000256" key="1">
    <source>
        <dbReference type="ARBA" id="ARBA00006432"/>
    </source>
</evidence>
<dbReference type="Gene3D" id="3.30.300.30">
    <property type="match status" value="1"/>
</dbReference>
<keyword evidence="6" id="KW-1185">Reference proteome</keyword>
<dbReference type="PROSITE" id="PS00455">
    <property type="entry name" value="AMP_BINDING"/>
    <property type="match status" value="1"/>
</dbReference>
<dbReference type="GO" id="GO:0006631">
    <property type="term" value="P:fatty acid metabolic process"/>
    <property type="evidence" value="ECO:0007669"/>
    <property type="project" value="TreeGrafter"/>
</dbReference>